<keyword evidence="8 10" id="KW-0594">Phospholipid biosynthesis</keyword>
<evidence type="ECO:0000256" key="3">
    <source>
        <dbReference type="ARBA" id="ARBA00022679"/>
    </source>
</evidence>
<evidence type="ECO:0000256" key="1">
    <source>
        <dbReference type="ARBA" id="ARBA00022475"/>
    </source>
</evidence>
<comment type="similarity">
    <text evidence="10">Belongs to the PlsY family.</text>
</comment>
<keyword evidence="11" id="KW-0012">Acyltransferase</keyword>
<feature type="transmembrane region" description="Helical" evidence="10">
    <location>
        <begin position="88"/>
        <end position="112"/>
    </location>
</feature>
<dbReference type="HAMAP" id="MF_01043">
    <property type="entry name" value="PlsY"/>
    <property type="match status" value="1"/>
</dbReference>
<accession>A0ABV4U6A4</accession>
<dbReference type="PANTHER" id="PTHR30309">
    <property type="entry name" value="INNER MEMBRANE PROTEIN YGIH"/>
    <property type="match status" value="1"/>
</dbReference>
<dbReference type="PANTHER" id="PTHR30309:SF0">
    <property type="entry name" value="GLYCEROL-3-PHOSPHATE ACYLTRANSFERASE-RELATED"/>
    <property type="match status" value="1"/>
</dbReference>
<comment type="pathway">
    <text evidence="10">Lipid metabolism; phospholipid metabolism.</text>
</comment>
<gene>
    <name evidence="10 11" type="primary">plsY</name>
    <name evidence="11" type="ORF">ACERK3_12640</name>
</gene>
<evidence type="ECO:0000313" key="12">
    <source>
        <dbReference type="Proteomes" id="UP001575105"/>
    </source>
</evidence>
<dbReference type="GO" id="GO:0004366">
    <property type="term" value="F:glycerol-3-phosphate O-acyltransferase activity"/>
    <property type="evidence" value="ECO:0007669"/>
    <property type="project" value="UniProtKB-EC"/>
</dbReference>
<dbReference type="SMART" id="SM01207">
    <property type="entry name" value="G3P_acyltransf"/>
    <property type="match status" value="1"/>
</dbReference>
<comment type="catalytic activity">
    <reaction evidence="10">
        <text>an acyl phosphate + sn-glycerol 3-phosphate = a 1-acyl-sn-glycero-3-phosphate + phosphate</text>
        <dbReference type="Rhea" id="RHEA:34075"/>
        <dbReference type="ChEBI" id="CHEBI:43474"/>
        <dbReference type="ChEBI" id="CHEBI:57597"/>
        <dbReference type="ChEBI" id="CHEBI:57970"/>
        <dbReference type="ChEBI" id="CHEBI:59918"/>
        <dbReference type="EC" id="2.3.1.275"/>
    </reaction>
</comment>
<protein>
    <recommendedName>
        <fullName evidence="10">Glycerol-3-phosphate acyltransferase</fullName>
    </recommendedName>
    <alternativeName>
        <fullName evidence="10">Acyl-PO4 G3P acyltransferase</fullName>
    </alternativeName>
    <alternativeName>
        <fullName evidence="10">Acyl-phosphate--glycerol-3-phosphate acyltransferase</fullName>
    </alternativeName>
    <alternativeName>
        <fullName evidence="10">G3P acyltransferase</fullName>
        <shortName evidence="10">GPAT</shortName>
        <ecNumber evidence="10">2.3.1.275</ecNumber>
    </alternativeName>
    <alternativeName>
        <fullName evidence="10">Lysophosphatidic acid synthase</fullName>
        <shortName evidence="10">LPA synthase</shortName>
    </alternativeName>
</protein>
<evidence type="ECO:0000256" key="9">
    <source>
        <dbReference type="ARBA" id="ARBA00023264"/>
    </source>
</evidence>
<evidence type="ECO:0000256" key="8">
    <source>
        <dbReference type="ARBA" id="ARBA00023209"/>
    </source>
</evidence>
<feature type="transmembrane region" description="Helical" evidence="10">
    <location>
        <begin position="188"/>
        <end position="204"/>
    </location>
</feature>
<evidence type="ECO:0000313" key="11">
    <source>
        <dbReference type="EMBL" id="MFA9479132.1"/>
    </source>
</evidence>
<dbReference type="Pfam" id="PF02660">
    <property type="entry name" value="G3P_acyltransf"/>
    <property type="match status" value="1"/>
</dbReference>
<evidence type="ECO:0000256" key="10">
    <source>
        <dbReference type="HAMAP-Rule" id="MF_01043"/>
    </source>
</evidence>
<keyword evidence="2 10" id="KW-0444">Lipid biosynthesis</keyword>
<keyword evidence="6 10" id="KW-0443">Lipid metabolism</keyword>
<dbReference type="NCBIfam" id="TIGR00023">
    <property type="entry name" value="glycerol-3-phosphate 1-O-acyltransferase PlsY"/>
    <property type="match status" value="1"/>
</dbReference>
<feature type="transmembrane region" description="Helical" evidence="10">
    <location>
        <begin position="159"/>
        <end position="182"/>
    </location>
</feature>
<evidence type="ECO:0000256" key="5">
    <source>
        <dbReference type="ARBA" id="ARBA00022989"/>
    </source>
</evidence>
<dbReference type="Proteomes" id="UP001575105">
    <property type="component" value="Unassembled WGS sequence"/>
</dbReference>
<dbReference type="EMBL" id="JBGUBD010000007">
    <property type="protein sequence ID" value="MFA9479132.1"/>
    <property type="molecule type" value="Genomic_DNA"/>
</dbReference>
<keyword evidence="4 10" id="KW-0812">Transmembrane</keyword>
<keyword evidence="12" id="KW-1185">Reference proteome</keyword>
<evidence type="ECO:0000256" key="7">
    <source>
        <dbReference type="ARBA" id="ARBA00023136"/>
    </source>
</evidence>
<keyword evidence="9 10" id="KW-1208">Phospholipid metabolism</keyword>
<dbReference type="EC" id="2.3.1.275" evidence="10"/>
<keyword evidence="5 10" id="KW-1133">Transmembrane helix</keyword>
<comment type="function">
    <text evidence="10">Catalyzes the transfer of an acyl group from acyl-phosphate (acyl-PO(4)) to glycerol-3-phosphate (G3P) to form lysophosphatidic acid (LPA). This enzyme utilizes acyl-phosphate as fatty acyl donor, but not acyl-CoA or acyl-ACP.</text>
</comment>
<comment type="subcellular location">
    <subcellularLocation>
        <location evidence="10">Cell membrane</location>
        <topology evidence="10">Multi-pass membrane protein</topology>
    </subcellularLocation>
</comment>
<feature type="transmembrane region" description="Helical" evidence="10">
    <location>
        <begin position="132"/>
        <end position="152"/>
    </location>
</feature>
<evidence type="ECO:0000256" key="4">
    <source>
        <dbReference type="ARBA" id="ARBA00022692"/>
    </source>
</evidence>
<reference evidence="11 12" key="1">
    <citation type="submission" date="2024-08" db="EMBL/GenBank/DDBJ databases">
        <title>Whole-genome sequencing of halo(alkali)philic microorganisms from hypersaline lakes.</title>
        <authorList>
            <person name="Sorokin D.Y."/>
            <person name="Merkel A.Y."/>
            <person name="Messina E."/>
            <person name="Yakimov M."/>
        </authorList>
    </citation>
    <scope>NUCLEOTIDE SEQUENCE [LARGE SCALE GENOMIC DNA]</scope>
    <source>
        <strain evidence="11 12">AB-hyl4</strain>
    </source>
</reference>
<evidence type="ECO:0000256" key="2">
    <source>
        <dbReference type="ARBA" id="ARBA00022516"/>
    </source>
</evidence>
<keyword evidence="1 10" id="KW-1003">Cell membrane</keyword>
<comment type="subunit">
    <text evidence="10">Probably interacts with PlsX.</text>
</comment>
<keyword evidence="3 10" id="KW-0808">Transferase</keyword>
<dbReference type="RefSeq" id="WP_425346059.1">
    <property type="nucleotide sequence ID" value="NZ_JBGUBD010000007.1"/>
</dbReference>
<evidence type="ECO:0000256" key="6">
    <source>
        <dbReference type="ARBA" id="ARBA00023098"/>
    </source>
</evidence>
<dbReference type="InterPro" id="IPR003811">
    <property type="entry name" value="G3P_acylTferase_PlsY"/>
</dbReference>
<name>A0ABV4U6A4_9BACT</name>
<keyword evidence="7 10" id="KW-0472">Membrane</keyword>
<sequence>MDETVIWAIWLAVAYLAGAVPFGIFIARCQGVDLRAVGSGNVGATNVGRALGKKWGLICFALDVTKGLAPVVGYGIASGQIAGTPDEAAAGAALAAVMWLSIAAATVVGHVFPVWLRFKGGKGVATGLGALLGVWPMLTVPAAAAVVLWLVVVKQTGYVSLASMVAAGLLPVLAAGSGVVLARPTGEVAVYVAVTAALAGLVVLRHRSNISRLREGTEDKVGWAKRG</sequence>
<organism evidence="11 12">
    <name type="scientific">Natronomicrosphaera hydrolytica</name>
    <dbReference type="NCBI Taxonomy" id="3242702"/>
    <lineage>
        <taxon>Bacteria</taxon>
        <taxon>Pseudomonadati</taxon>
        <taxon>Planctomycetota</taxon>
        <taxon>Phycisphaerae</taxon>
        <taxon>Phycisphaerales</taxon>
        <taxon>Phycisphaeraceae</taxon>
        <taxon>Natronomicrosphaera</taxon>
    </lineage>
</organism>
<feature type="transmembrane region" description="Helical" evidence="10">
    <location>
        <begin position="6"/>
        <end position="27"/>
    </location>
</feature>
<proteinExistence type="inferred from homology"/>
<comment type="caution">
    <text evidence="11">The sequence shown here is derived from an EMBL/GenBank/DDBJ whole genome shotgun (WGS) entry which is preliminary data.</text>
</comment>